<evidence type="ECO:0000256" key="1">
    <source>
        <dbReference type="SAM" id="MobiDB-lite"/>
    </source>
</evidence>
<protein>
    <submittedName>
        <fullName evidence="2">Uncharacterized protein</fullName>
    </submittedName>
</protein>
<sequence>MHGEGLLEGTGAFPTSGRAFVGSQRAEGKVCLERKKSPEMGF</sequence>
<dbReference type="KEGG" id="pfb:VO64_2981"/>
<dbReference type="Proteomes" id="UP000033099">
    <property type="component" value="Chromosome"/>
</dbReference>
<evidence type="ECO:0000313" key="2">
    <source>
        <dbReference type="EMBL" id="AKA83527.1"/>
    </source>
</evidence>
<evidence type="ECO:0000313" key="3">
    <source>
        <dbReference type="Proteomes" id="UP000033099"/>
    </source>
</evidence>
<dbReference type="EMBL" id="CP011117">
    <property type="protein sequence ID" value="AKA83527.1"/>
    <property type="molecule type" value="Genomic_DNA"/>
</dbReference>
<feature type="region of interest" description="Disordered" evidence="1">
    <location>
        <begin position="1"/>
        <end position="42"/>
    </location>
</feature>
<organism evidence="2 3">
    <name type="scientific">Pseudomonas synxantha</name>
    <dbReference type="NCBI Taxonomy" id="47883"/>
    <lineage>
        <taxon>Bacteria</taxon>
        <taxon>Pseudomonadati</taxon>
        <taxon>Pseudomonadota</taxon>
        <taxon>Gammaproteobacteria</taxon>
        <taxon>Pseudomonadales</taxon>
        <taxon>Pseudomonadaceae</taxon>
        <taxon>Pseudomonas</taxon>
    </lineage>
</organism>
<accession>A0AAU8TZC0</accession>
<reference evidence="2 3" key="1">
    <citation type="journal article" date="2015" name="Genome Announc.">
        <title>Complete Genome Sequence of Biocontrol Strain Pseudomonas fluorescens LBUM223.</title>
        <authorList>
            <person name="Roquigny R."/>
            <person name="Arseneault T."/>
            <person name="Gadkar V.J."/>
            <person name="Novinscak A."/>
            <person name="Joly D.L."/>
            <person name="Filion M."/>
        </authorList>
    </citation>
    <scope>NUCLEOTIDE SEQUENCE [LARGE SCALE GENOMIC DNA]</scope>
    <source>
        <strain evidence="2 3">LBUM223</strain>
    </source>
</reference>
<name>A0AAU8TZC0_9PSED</name>
<dbReference type="AlphaFoldDB" id="A0AAU8TZC0"/>
<feature type="compositionally biased region" description="Basic and acidic residues" evidence="1">
    <location>
        <begin position="26"/>
        <end position="42"/>
    </location>
</feature>
<gene>
    <name evidence="2" type="ORF">VO64_2981</name>
</gene>
<proteinExistence type="predicted"/>